<dbReference type="AlphaFoldDB" id="A0A518I5S9"/>
<organism evidence="1 2">
    <name type="scientific">Gimesia fumaroli</name>
    <dbReference type="NCBI Taxonomy" id="2527976"/>
    <lineage>
        <taxon>Bacteria</taxon>
        <taxon>Pseudomonadati</taxon>
        <taxon>Planctomycetota</taxon>
        <taxon>Planctomycetia</taxon>
        <taxon>Planctomycetales</taxon>
        <taxon>Planctomycetaceae</taxon>
        <taxon>Gimesia</taxon>
    </lineage>
</organism>
<accession>A0A518I5S9</accession>
<reference evidence="1 2" key="1">
    <citation type="submission" date="2019-03" db="EMBL/GenBank/DDBJ databases">
        <title>Deep-cultivation of Planctomycetes and their phenomic and genomic characterization uncovers novel biology.</title>
        <authorList>
            <person name="Wiegand S."/>
            <person name="Jogler M."/>
            <person name="Boedeker C."/>
            <person name="Pinto D."/>
            <person name="Vollmers J."/>
            <person name="Rivas-Marin E."/>
            <person name="Kohn T."/>
            <person name="Peeters S.H."/>
            <person name="Heuer A."/>
            <person name="Rast P."/>
            <person name="Oberbeckmann S."/>
            <person name="Bunk B."/>
            <person name="Jeske O."/>
            <person name="Meyerdierks A."/>
            <person name="Storesund J.E."/>
            <person name="Kallscheuer N."/>
            <person name="Luecker S."/>
            <person name="Lage O.M."/>
            <person name="Pohl T."/>
            <person name="Merkel B.J."/>
            <person name="Hornburger P."/>
            <person name="Mueller R.-W."/>
            <person name="Bruemmer F."/>
            <person name="Labrenz M."/>
            <person name="Spormann A.M."/>
            <person name="Op den Camp H."/>
            <person name="Overmann J."/>
            <person name="Amann R."/>
            <person name="Jetten M.S.M."/>
            <person name="Mascher T."/>
            <person name="Medema M.H."/>
            <person name="Devos D.P."/>
            <person name="Kaster A.-K."/>
            <person name="Ovreas L."/>
            <person name="Rohde M."/>
            <person name="Galperin M.Y."/>
            <person name="Jogler C."/>
        </authorList>
    </citation>
    <scope>NUCLEOTIDE SEQUENCE [LARGE SCALE GENOMIC DNA]</scope>
    <source>
        <strain evidence="1 2">Enr17</strain>
    </source>
</reference>
<proteinExistence type="predicted"/>
<dbReference type="EMBL" id="CP037452">
    <property type="protein sequence ID" value="QDV48447.1"/>
    <property type="molecule type" value="Genomic_DNA"/>
</dbReference>
<protein>
    <submittedName>
        <fullName evidence="1">Uncharacterized protein</fullName>
    </submittedName>
</protein>
<gene>
    <name evidence="1" type="ORF">Enr17x_04590</name>
</gene>
<name>A0A518I5S9_9PLAN</name>
<evidence type="ECO:0000313" key="2">
    <source>
        <dbReference type="Proteomes" id="UP000318313"/>
    </source>
</evidence>
<dbReference type="KEGG" id="gfm:Enr17x_04590"/>
<dbReference type="Proteomes" id="UP000318313">
    <property type="component" value="Chromosome"/>
</dbReference>
<sequence length="114" mass="12344">MPNSNPACDPPSDVTCAPARIPELIEKYPYLCLDTSKFEPSDPEVTLLGSGITSGRWQGLSGHYNYDLICTDDDCWVVGWDSIFLPPSGGSEKATGGSFPNLIFPNFSTTEGYC</sequence>
<keyword evidence="2" id="KW-1185">Reference proteome</keyword>
<evidence type="ECO:0000313" key="1">
    <source>
        <dbReference type="EMBL" id="QDV48447.1"/>
    </source>
</evidence>